<evidence type="ECO:0000313" key="3">
    <source>
        <dbReference type="Proteomes" id="UP000003379"/>
    </source>
</evidence>
<gene>
    <name evidence="2" type="ORF">HMPREF9628_02283</name>
</gene>
<name>G9XFN2_9FIRM</name>
<dbReference type="HOGENOM" id="CLU_2855037_0_0_9"/>
<dbReference type="RefSeq" id="WP_009530081.1">
    <property type="nucleotide sequence ID" value="NZ_JH414659.1"/>
</dbReference>
<evidence type="ECO:0000256" key="1">
    <source>
        <dbReference type="SAM" id="Phobius"/>
    </source>
</evidence>
<feature type="transmembrane region" description="Helical" evidence="1">
    <location>
        <begin position="12"/>
        <end position="31"/>
    </location>
</feature>
<accession>G9XFN2</accession>
<dbReference type="Proteomes" id="UP000003379">
    <property type="component" value="Unassembled WGS sequence"/>
</dbReference>
<organism evidence="2 3">
    <name type="scientific">Peptoanaerobacter stomatis</name>
    <dbReference type="NCBI Taxonomy" id="796937"/>
    <lineage>
        <taxon>Bacteria</taxon>
        <taxon>Bacillati</taxon>
        <taxon>Bacillota</taxon>
        <taxon>Clostridia</taxon>
        <taxon>Peptostreptococcales</taxon>
        <taxon>Filifactoraceae</taxon>
        <taxon>Peptoanaerobacter</taxon>
    </lineage>
</organism>
<keyword evidence="1" id="KW-0472">Membrane</keyword>
<sequence length="64" mass="7354">LMTAIMKCCKTCLICLMITIEMLCSQVILISRLKEPTRKERADKRADLSRRYAGKVSGQRICDF</sequence>
<keyword evidence="1" id="KW-1133">Transmembrane helix</keyword>
<keyword evidence="1" id="KW-0812">Transmembrane</keyword>
<feature type="non-terminal residue" evidence="2">
    <location>
        <position position="1"/>
    </location>
</feature>
<reference evidence="2 3" key="1">
    <citation type="submission" date="2011-08" db="EMBL/GenBank/DDBJ databases">
        <title>The Genome Sequence of Eubacteriaceae bacterium CM5.</title>
        <authorList>
            <consortium name="The Broad Institute Genome Sequencing Platform"/>
            <person name="Earl A."/>
            <person name="Ward D."/>
            <person name="Feldgarden M."/>
            <person name="Gevers D."/>
            <person name="Sizova M."/>
            <person name="Hazen A."/>
            <person name="Epstein S."/>
            <person name="Young S.K."/>
            <person name="Zeng Q."/>
            <person name="Gargeya S."/>
            <person name="Fitzgerald M."/>
            <person name="Haas B."/>
            <person name="Abouelleil A."/>
            <person name="Alvarado L."/>
            <person name="Arachchi H.M."/>
            <person name="Berlin A."/>
            <person name="Brown A."/>
            <person name="Chapman S.B."/>
            <person name="Chen Z."/>
            <person name="Dunbar C."/>
            <person name="Freedman E."/>
            <person name="Gearin G."/>
            <person name="Gellesch M."/>
            <person name="Goldberg J."/>
            <person name="Griggs A."/>
            <person name="Gujja S."/>
            <person name="Heiman D."/>
            <person name="Howarth C."/>
            <person name="Larson L."/>
            <person name="Lui A."/>
            <person name="MacDonald P.J.P."/>
            <person name="Montmayeur A."/>
            <person name="Murphy C."/>
            <person name="Neiman D."/>
            <person name="Pearson M."/>
            <person name="Priest M."/>
            <person name="Roberts A."/>
            <person name="Saif S."/>
            <person name="Shea T."/>
            <person name="Shenoy N."/>
            <person name="Sisk P."/>
            <person name="Stolte C."/>
            <person name="Sykes S."/>
            <person name="Wortman J."/>
            <person name="Nusbaum C."/>
            <person name="Birren B."/>
        </authorList>
    </citation>
    <scope>NUCLEOTIDE SEQUENCE [LARGE SCALE GENOMIC DNA]</scope>
    <source>
        <strain evidence="2 3">CM5</strain>
    </source>
</reference>
<dbReference type="AlphaFoldDB" id="G9XFN2"/>
<evidence type="ECO:0000313" key="2">
    <source>
        <dbReference type="EMBL" id="EHL15956.1"/>
    </source>
</evidence>
<protein>
    <submittedName>
        <fullName evidence="2">Uncharacterized protein</fullName>
    </submittedName>
</protein>
<proteinExistence type="predicted"/>
<dbReference type="EMBL" id="AFZG01000083">
    <property type="protein sequence ID" value="EHL15956.1"/>
    <property type="molecule type" value="Genomic_DNA"/>
</dbReference>
<comment type="caution">
    <text evidence="2">The sequence shown here is derived from an EMBL/GenBank/DDBJ whole genome shotgun (WGS) entry which is preliminary data.</text>
</comment>